<dbReference type="GO" id="GO:0004620">
    <property type="term" value="F:phospholipase activity"/>
    <property type="evidence" value="ECO:0007669"/>
    <property type="project" value="TreeGrafter"/>
</dbReference>
<feature type="compositionally biased region" description="Basic and acidic residues" evidence="6">
    <location>
        <begin position="728"/>
        <end position="755"/>
    </location>
</feature>
<dbReference type="PROSITE" id="PS50102">
    <property type="entry name" value="RRM"/>
    <property type="match status" value="1"/>
</dbReference>
<proteinExistence type="predicted"/>
<feature type="domain" description="RRM" evidence="7">
    <location>
        <begin position="1039"/>
        <end position="1127"/>
    </location>
</feature>
<reference evidence="10" key="1">
    <citation type="submission" date="2023-03" db="EMBL/GenBank/DDBJ databases">
        <title>Mating type loci evolution in Malassezia.</title>
        <authorList>
            <person name="Coelho M.A."/>
        </authorList>
    </citation>
    <scope>NUCLEOTIDE SEQUENCE</scope>
    <source>
        <strain evidence="10">CBS 7876</strain>
    </source>
</reference>
<dbReference type="SUPFAM" id="SSF82199">
    <property type="entry name" value="SET domain"/>
    <property type="match status" value="1"/>
</dbReference>
<dbReference type="Gene3D" id="3.30.70.330">
    <property type="match status" value="1"/>
</dbReference>
<dbReference type="Pfam" id="PF23463">
    <property type="entry name" value="WWE_2"/>
    <property type="match status" value="1"/>
</dbReference>
<feature type="compositionally biased region" description="Polar residues" evidence="6">
    <location>
        <begin position="389"/>
        <end position="403"/>
    </location>
</feature>
<evidence type="ECO:0000256" key="3">
    <source>
        <dbReference type="ARBA" id="ARBA00047591"/>
    </source>
</evidence>
<keyword evidence="5" id="KW-0694">RNA-binding</keyword>
<gene>
    <name evidence="10" type="ORF">MOBT1_002325</name>
</gene>
<evidence type="ECO:0000256" key="6">
    <source>
        <dbReference type="SAM" id="MobiDB-lite"/>
    </source>
</evidence>
<feature type="domain" description="DDHD" evidence="9">
    <location>
        <begin position="604"/>
        <end position="912"/>
    </location>
</feature>
<dbReference type="InterPro" id="IPR001214">
    <property type="entry name" value="SET_dom"/>
</dbReference>
<comment type="catalytic activity">
    <reaction evidence="4">
        <text>a monoacylglycerol + H2O = glycerol + a fatty acid + H(+)</text>
        <dbReference type="Rhea" id="RHEA:15245"/>
        <dbReference type="ChEBI" id="CHEBI:15377"/>
        <dbReference type="ChEBI" id="CHEBI:15378"/>
        <dbReference type="ChEBI" id="CHEBI:17408"/>
        <dbReference type="ChEBI" id="CHEBI:17754"/>
        <dbReference type="ChEBI" id="CHEBI:28868"/>
    </reaction>
</comment>
<evidence type="ECO:0000259" key="8">
    <source>
        <dbReference type="PROSITE" id="PS50280"/>
    </source>
</evidence>
<dbReference type="SMART" id="SM01127">
    <property type="entry name" value="DDHD"/>
    <property type="match status" value="1"/>
</dbReference>
<dbReference type="PANTHER" id="PTHR23509:SF6">
    <property type="entry name" value="PHOSPHOLIPASE C1020.13C-RELATED"/>
    <property type="match status" value="1"/>
</dbReference>
<feature type="region of interest" description="Disordered" evidence="6">
    <location>
        <begin position="1405"/>
        <end position="1434"/>
    </location>
</feature>
<dbReference type="SUPFAM" id="SSF53474">
    <property type="entry name" value="alpha/beta-Hydrolases"/>
    <property type="match status" value="1"/>
</dbReference>
<feature type="compositionally biased region" description="Polar residues" evidence="6">
    <location>
        <begin position="340"/>
        <end position="352"/>
    </location>
</feature>
<feature type="compositionally biased region" description="Polar residues" evidence="6">
    <location>
        <begin position="1151"/>
        <end position="1167"/>
    </location>
</feature>
<dbReference type="PROSITE" id="PS50280">
    <property type="entry name" value="SET"/>
    <property type="match status" value="1"/>
</dbReference>
<evidence type="ECO:0000256" key="1">
    <source>
        <dbReference type="ARBA" id="ARBA00015839"/>
    </source>
</evidence>
<dbReference type="InterPro" id="IPR035979">
    <property type="entry name" value="RBD_domain_sf"/>
</dbReference>
<dbReference type="Pfam" id="PF11767">
    <property type="entry name" value="SET_assoc"/>
    <property type="match status" value="1"/>
</dbReference>
<feature type="domain" description="SET" evidence="8">
    <location>
        <begin position="1554"/>
        <end position="1666"/>
    </location>
</feature>
<sequence>MTDPAAGMSASEASADFRRPPVMPTWFHAHGQIWVPFSDWDIQALEEGFARCQAALEARAAEREREKAPKDVGGDQSGWFSPALWFSKPSTHAAVLPPPPPPSLPNVRKTPLNQHMLDPDEPEDSRQFRVSVLEDRLFDVDLEKMIIFPALWPGFDQGVMRATWFYVSTDGSCSPIAWGSALSDDLERVYEKAQPWNLVDRLRATLHSSSKSKAESDAPQLYDLPSVAGGAKVLFDTTYSARVYTSKLFAFLWEPLVVRGYGNAKDASARMRSNKTSNVLANAWARRGESGAPSASAAAAAAASATATTVAQPQQDQAVPPPPPPPTSGPVEGTIVEGITPTTKPTDSASPWTTLSEAFLSRTRQLRFNGNEASEEPANDEDSDDEASQKGQDVSEATSTTYSDELLGDVQSTADLEEGEKGEEPPQHLVFCIHGIGQKLSEDYNAAHFVHDIERLRATLRQQAQHPAMTPQLSNARVKLVPICWRHNMDFEPEHGQYNLRDITNDATIPAVRTMIAKVLLDIPFYLSNHRAAILRAVLLEANRLYRLFLQRNPDFESRGGKVSLLGHSLGSALASDLLAVQPTHVPPLHTRDAPGIHVSSKELLFNVEHFFCVGSPLPLLFYLNGSRLVARRRTESENPYQTQDDVTSDEIGKQGCLAAQQVHNIYAATDPVSFQISATVDAPYARLMRPVEVPRDPELLEEALNQPRLSVGSIMKNRFRPKSPTEASKRDHTAPHDKTEKDGKGDSVNEKRGPNDSTPKAEPVSISAPSEKAGASVEDPKNDPPPKTPDLGPAMLNPSSPSKSAGASPLQFLRSALSKSPSQPVELPEPASPPQGATTPRAEKIATTHSLETLEVGERRFLALNPNGCIDYVVDGGPVNQFTQYIDMFRAHMSYWTSPSFCNYLLKQLMPGNPIDLSSTGQSPPIKEALQILDPVVDRPPPTINAIPSVAESAQTLLPPDLPPDSRRRNYQTVVDPRLPEGKGKEMARRYEEMPRLVAKDPRRPGTRPHTSKRKARKVLERVEYKYDKYSVGPAPPREIVISGMSPRTSPQVVLQQCRSFGSIESSELKVDPQTGESIGILWVQFANATPTGSAQDGAEIAIKAQKSLHGQKIGQETVTVVLDRERAKYVRTYRELLSKRYSGSRRRSNTLLPQQGSRSSHSPGSPYTPTPRAPARRWGRADEDEAADSPHRATTSRAVYASARPQNERKAYSTATHIRERLASLGHPYIFLPLARSTLDVGAIRAHFASFSPELIESDHAGWYIGFREADTAARCKRVLEPTTLQGYRVRLDVLPPPEGDAPTPKPAPAPAAPPAKTSWTPEELVEEAEKQLMSALQSMFLRDVKNRTLAPLLSQFLGPEGAGEKYLAQQKTRTAEKPTTAPPVLDTHLPSFRKRPEVVAAQHVPKPKRRLPSEALDYSGDEDEEASEATTPLNPIALGVVQDAEELYYLQKVLTLDASGTPIPDDTDGPHESGCARAEGFYRIPGAEKAAHLPDRNRAVEAPMSHRPSLVSARNNRADSRRLALDIEQHKRETMTDTDILKFNQLQTRKKQLRFSKSPIHDWGLYAMELIPAGDMVIEYVGEIVRQQVADHREKMYERAGNFSTYLFRVDDDVVVDATHKGNIARLMNVRRFLLTQHCCTPNCTAKILTLQGEKRIALFPIR</sequence>
<dbReference type="SUPFAM" id="SSF54928">
    <property type="entry name" value="RNA-binding domain, RBD"/>
    <property type="match status" value="1"/>
</dbReference>
<dbReference type="Pfam" id="PF00856">
    <property type="entry name" value="SET"/>
    <property type="match status" value="1"/>
</dbReference>
<feature type="compositionally biased region" description="Low complexity" evidence="6">
    <location>
        <begin position="799"/>
        <end position="810"/>
    </location>
</feature>
<dbReference type="GO" id="GO:0003723">
    <property type="term" value="F:RNA binding"/>
    <property type="evidence" value="ECO:0007669"/>
    <property type="project" value="UniProtKB-UniRule"/>
</dbReference>
<dbReference type="PROSITE" id="PS51043">
    <property type="entry name" value="DDHD"/>
    <property type="match status" value="1"/>
</dbReference>
<keyword evidence="11" id="KW-1185">Reference proteome</keyword>
<feature type="region of interest" description="Disordered" evidence="6">
    <location>
        <begin position="712"/>
        <end position="842"/>
    </location>
</feature>
<evidence type="ECO:0000256" key="2">
    <source>
        <dbReference type="ARBA" id="ARBA00030093"/>
    </source>
</evidence>
<evidence type="ECO:0000313" key="10">
    <source>
        <dbReference type="EMBL" id="WFD03632.1"/>
    </source>
</evidence>
<dbReference type="InterPro" id="IPR058055">
    <property type="entry name" value="PA-PLA1"/>
</dbReference>
<feature type="region of interest" description="Disordered" evidence="6">
    <location>
        <begin position="371"/>
        <end position="408"/>
    </location>
</feature>
<dbReference type="SMART" id="SM00317">
    <property type="entry name" value="SET"/>
    <property type="match status" value="1"/>
</dbReference>
<dbReference type="Pfam" id="PF11764">
    <property type="entry name" value="N-SET"/>
    <property type="match status" value="1"/>
</dbReference>
<dbReference type="InterPro" id="IPR046341">
    <property type="entry name" value="SET_dom_sf"/>
</dbReference>
<organism evidence="10 11">
    <name type="scientific">Malassezia obtusa</name>
    <dbReference type="NCBI Taxonomy" id="76774"/>
    <lineage>
        <taxon>Eukaryota</taxon>
        <taxon>Fungi</taxon>
        <taxon>Dikarya</taxon>
        <taxon>Basidiomycota</taxon>
        <taxon>Ustilaginomycotina</taxon>
        <taxon>Malasseziomycetes</taxon>
        <taxon>Malasseziales</taxon>
        <taxon>Malasseziaceae</taxon>
        <taxon>Malassezia</taxon>
    </lineage>
</organism>
<dbReference type="Proteomes" id="UP001214603">
    <property type="component" value="Chromosome 5"/>
</dbReference>
<evidence type="ECO:0000313" key="11">
    <source>
        <dbReference type="Proteomes" id="UP001214603"/>
    </source>
</evidence>
<feature type="region of interest" description="Disordered" evidence="6">
    <location>
        <begin position="305"/>
        <end position="352"/>
    </location>
</feature>
<dbReference type="PANTHER" id="PTHR23509">
    <property type="entry name" value="PA-PL1 PHOSPHOLIPASE FAMILY"/>
    <property type="match status" value="1"/>
</dbReference>
<dbReference type="InterPro" id="IPR024657">
    <property type="entry name" value="COMPASS_Set1_N-SET"/>
</dbReference>
<evidence type="ECO:0000259" key="9">
    <source>
        <dbReference type="PROSITE" id="PS51043"/>
    </source>
</evidence>
<accession>A0AAF0ISK0</accession>
<dbReference type="InterPro" id="IPR029058">
    <property type="entry name" value="AB_hydrolase_fold"/>
</dbReference>
<dbReference type="Pfam" id="PF02862">
    <property type="entry name" value="DDHD"/>
    <property type="match status" value="1"/>
</dbReference>
<dbReference type="InterPro" id="IPR000504">
    <property type="entry name" value="RRM_dom"/>
</dbReference>
<evidence type="ECO:0000256" key="5">
    <source>
        <dbReference type="PROSITE-ProRule" id="PRU00176"/>
    </source>
</evidence>
<comment type="catalytic activity">
    <reaction evidence="3">
        <text>a diacylglycerol + H2O = a monoacylglycerol + a fatty acid + H(+)</text>
        <dbReference type="Rhea" id="RHEA:32731"/>
        <dbReference type="ChEBI" id="CHEBI:15377"/>
        <dbReference type="ChEBI" id="CHEBI:15378"/>
        <dbReference type="ChEBI" id="CHEBI:17408"/>
        <dbReference type="ChEBI" id="CHEBI:18035"/>
        <dbReference type="ChEBI" id="CHEBI:28868"/>
    </reaction>
</comment>
<dbReference type="InterPro" id="IPR057826">
    <property type="entry name" value="WWE_C20G8.02"/>
</dbReference>
<name>A0AAF0ISK0_9BASI</name>
<feature type="compositionally biased region" description="Low complexity" evidence="6">
    <location>
        <begin position="305"/>
        <end position="318"/>
    </location>
</feature>
<dbReference type="GO" id="GO:0046872">
    <property type="term" value="F:metal ion binding"/>
    <property type="evidence" value="ECO:0007669"/>
    <property type="project" value="InterPro"/>
</dbReference>
<feature type="compositionally biased region" description="Pro residues" evidence="6">
    <location>
        <begin position="1297"/>
        <end position="1316"/>
    </location>
</feature>
<protein>
    <recommendedName>
        <fullName evidence="1">Histone-lysine N-methyltransferase, H3 lysine-4 specific</fullName>
    </recommendedName>
    <alternativeName>
        <fullName evidence="2">SET domain-containing protein 1</fullName>
    </alternativeName>
</protein>
<evidence type="ECO:0000256" key="4">
    <source>
        <dbReference type="ARBA" id="ARBA00048461"/>
    </source>
</evidence>
<dbReference type="InterPro" id="IPR004177">
    <property type="entry name" value="DDHD_dom"/>
</dbReference>
<dbReference type="SMART" id="SM01291">
    <property type="entry name" value="N-SET"/>
    <property type="match status" value="1"/>
</dbReference>
<dbReference type="EMBL" id="CP119938">
    <property type="protein sequence ID" value="WFD03632.1"/>
    <property type="molecule type" value="Genomic_DNA"/>
</dbReference>
<dbReference type="InterPro" id="IPR024636">
    <property type="entry name" value="SET_assoc"/>
</dbReference>
<dbReference type="GO" id="GO:0005737">
    <property type="term" value="C:cytoplasm"/>
    <property type="evidence" value="ECO:0007669"/>
    <property type="project" value="TreeGrafter"/>
</dbReference>
<feature type="compositionally biased region" description="Acidic residues" evidence="6">
    <location>
        <begin position="373"/>
        <end position="386"/>
    </location>
</feature>
<feature type="compositionally biased region" description="Pro residues" evidence="6">
    <location>
        <begin position="319"/>
        <end position="328"/>
    </location>
</feature>
<feature type="region of interest" description="Disordered" evidence="6">
    <location>
        <begin position="1143"/>
        <end position="1215"/>
    </location>
</feature>
<evidence type="ECO:0000259" key="7">
    <source>
        <dbReference type="PROSITE" id="PS50102"/>
    </source>
</evidence>
<dbReference type="Gene3D" id="2.170.270.10">
    <property type="entry name" value="SET domain"/>
    <property type="match status" value="1"/>
</dbReference>
<feature type="region of interest" description="Disordered" evidence="6">
    <location>
        <begin position="1297"/>
        <end position="1320"/>
    </location>
</feature>
<dbReference type="InterPro" id="IPR012677">
    <property type="entry name" value="Nucleotide-bd_a/b_plait_sf"/>
</dbReference>